<protein>
    <submittedName>
        <fullName evidence="1">Unannotated protein</fullName>
    </submittedName>
</protein>
<sequence length="196" mass="21385">MPRQDHCRVIGAHDHPPEALNHGAVVTTREIRSADGAGEENVTAEHDRGIVGLSRTREDNRPLGMTGGMRHDEGDAGQVQDGPVSEQADIVRLGEFEFALRHREQVLARCDDARAGGVSKPVSVITMDVGGNPVAMGHRRHGPHMVDMAMGKENSRGLQPMLANGVLNSPDRILARIDDEAWFTRTARDDVAIRRP</sequence>
<evidence type="ECO:0000313" key="1">
    <source>
        <dbReference type="EMBL" id="CAB5019652.1"/>
    </source>
</evidence>
<gene>
    <name evidence="1" type="ORF">UFOPK4061_01315</name>
</gene>
<accession>A0A6J7QZB9</accession>
<proteinExistence type="predicted"/>
<name>A0A6J7QZB9_9ZZZZ</name>
<dbReference type="EMBL" id="CAFBPD010000243">
    <property type="protein sequence ID" value="CAB5019652.1"/>
    <property type="molecule type" value="Genomic_DNA"/>
</dbReference>
<reference evidence="1" key="1">
    <citation type="submission" date="2020-05" db="EMBL/GenBank/DDBJ databases">
        <authorList>
            <person name="Chiriac C."/>
            <person name="Salcher M."/>
            <person name="Ghai R."/>
            <person name="Kavagutti S V."/>
        </authorList>
    </citation>
    <scope>NUCLEOTIDE SEQUENCE</scope>
</reference>
<dbReference type="AlphaFoldDB" id="A0A6J7QZB9"/>
<organism evidence="1">
    <name type="scientific">freshwater metagenome</name>
    <dbReference type="NCBI Taxonomy" id="449393"/>
    <lineage>
        <taxon>unclassified sequences</taxon>
        <taxon>metagenomes</taxon>
        <taxon>ecological metagenomes</taxon>
    </lineage>
</organism>